<dbReference type="Proteomes" id="UP001348641">
    <property type="component" value="Unassembled WGS sequence"/>
</dbReference>
<dbReference type="InterPro" id="IPR044925">
    <property type="entry name" value="His-Me_finger_sf"/>
</dbReference>
<organism evidence="2 3">
    <name type="scientific">Nocardiopsis tropica</name>
    <dbReference type="NCBI Taxonomy" id="109330"/>
    <lineage>
        <taxon>Bacteria</taxon>
        <taxon>Bacillati</taxon>
        <taxon>Actinomycetota</taxon>
        <taxon>Actinomycetes</taxon>
        <taxon>Streptosporangiales</taxon>
        <taxon>Nocardiopsidaceae</taxon>
        <taxon>Nocardiopsis</taxon>
    </lineage>
</organism>
<dbReference type="RefSeq" id="WP_330158838.1">
    <property type="nucleotide sequence ID" value="NZ_BAAAJA010000022.1"/>
</dbReference>
<accession>A0ABU7KR53</accession>
<evidence type="ECO:0000313" key="3">
    <source>
        <dbReference type="Proteomes" id="UP001348641"/>
    </source>
</evidence>
<evidence type="ECO:0000313" key="2">
    <source>
        <dbReference type="EMBL" id="MEE2051775.1"/>
    </source>
</evidence>
<sequence length="227" mass="24887">MRDHDLFGDLFSTPQTPEGAAPARRRRGPAARLDADVWTALLTCEETAAAYHANIYRPNDDQACRYYLGALSDSGHGKLKAGRAAPGAAAGRTVTAHVYGYQLHHQQLITPTPAVPDPVVAHTCDEPSCQHPGHWELIDRGDNIRAYHQRKHLWPLSDTRTRTGRKSARAEALRDAIRHAQAAHARAQALRERGEAVPEALQAAADVEAALRRASEQGRPPEPLTLF</sequence>
<gene>
    <name evidence="2" type="ORF">Q8A49_14840</name>
</gene>
<proteinExistence type="predicted"/>
<evidence type="ECO:0008006" key="4">
    <source>
        <dbReference type="Google" id="ProtNLM"/>
    </source>
</evidence>
<dbReference type="EMBL" id="JAUUCC010000034">
    <property type="protein sequence ID" value="MEE2051775.1"/>
    <property type="molecule type" value="Genomic_DNA"/>
</dbReference>
<evidence type="ECO:0000256" key="1">
    <source>
        <dbReference type="SAM" id="MobiDB-lite"/>
    </source>
</evidence>
<dbReference type="SUPFAM" id="SSF54060">
    <property type="entry name" value="His-Me finger endonucleases"/>
    <property type="match status" value="1"/>
</dbReference>
<feature type="region of interest" description="Disordered" evidence="1">
    <location>
        <begin position="1"/>
        <end position="29"/>
    </location>
</feature>
<name>A0ABU7KR53_9ACTN</name>
<reference evidence="2 3" key="1">
    <citation type="submission" date="2023-07" db="EMBL/GenBank/DDBJ databases">
        <authorList>
            <person name="Girao M."/>
            <person name="Carvalho M.F."/>
        </authorList>
    </citation>
    <scope>NUCLEOTIDE SEQUENCE [LARGE SCALE GENOMIC DNA]</scope>
    <source>
        <strain evidence="2 3">66/93</strain>
    </source>
</reference>
<protein>
    <recommendedName>
        <fullName evidence="4">HNH endonuclease</fullName>
    </recommendedName>
</protein>
<comment type="caution">
    <text evidence="2">The sequence shown here is derived from an EMBL/GenBank/DDBJ whole genome shotgun (WGS) entry which is preliminary data.</text>
</comment>